<comment type="caution">
    <text evidence="3">The sequence shown here is derived from an EMBL/GenBank/DDBJ whole genome shotgun (WGS) entry which is preliminary data.</text>
</comment>
<evidence type="ECO:0000313" key="4">
    <source>
        <dbReference type="Proteomes" id="UP001629214"/>
    </source>
</evidence>
<evidence type="ECO:0000259" key="2">
    <source>
        <dbReference type="Pfam" id="PF03724"/>
    </source>
</evidence>
<keyword evidence="1" id="KW-0732">Signal</keyword>
<sequence length="155" mass="16754">MKQYLAVMMVVLGLAACAAQPAADTTAGLTSSLWELTNWSGHEIPHGDNGEPVILNFQDNGKEASVSGRAWCNRFTAPYVLREGRRLTIGHAAATRMACMSKAMEFESAFLDKLQALDRYKIEGDSLKLFAVDGEVMMLQARKKEAAPSSGASGK</sequence>
<gene>
    <name evidence="3" type="ORF">PQR63_07125</name>
</gene>
<dbReference type="Proteomes" id="UP001629214">
    <property type="component" value="Unassembled WGS sequence"/>
</dbReference>
<dbReference type="Gene3D" id="2.40.128.270">
    <property type="match status" value="1"/>
</dbReference>
<evidence type="ECO:0000313" key="3">
    <source>
        <dbReference type="EMBL" id="MFL9878143.1"/>
    </source>
</evidence>
<protein>
    <submittedName>
        <fullName evidence="3">META domain-containing protein</fullName>
    </submittedName>
</protein>
<dbReference type="PANTHER" id="PTHR35535:SF2">
    <property type="entry name" value="DUF306 DOMAIN-CONTAINING PROTEIN"/>
    <property type="match status" value="1"/>
</dbReference>
<dbReference type="InterPro" id="IPR005184">
    <property type="entry name" value="DUF306_Meta_HslJ"/>
</dbReference>
<feature type="chain" id="PRO_5047032203" evidence="1">
    <location>
        <begin position="19"/>
        <end position="155"/>
    </location>
</feature>
<dbReference type="RefSeq" id="WP_408166854.1">
    <property type="nucleotide sequence ID" value="NZ_JAQQFR010000004.1"/>
</dbReference>
<feature type="domain" description="DUF306" evidence="2">
    <location>
        <begin position="27"/>
        <end position="137"/>
    </location>
</feature>
<dbReference type="InterPro" id="IPR053147">
    <property type="entry name" value="Hsp_HslJ-like"/>
</dbReference>
<feature type="signal peptide" evidence="1">
    <location>
        <begin position="1"/>
        <end position="18"/>
    </location>
</feature>
<name>A0ABW8Z7D3_9BURK</name>
<accession>A0ABW8Z7D3</accession>
<reference evidence="3 4" key="1">
    <citation type="journal article" date="2024" name="Chem. Sci.">
        <title>Discovery of megapolipeptins by genome mining of a Burkholderiales bacteria collection.</title>
        <authorList>
            <person name="Paulo B.S."/>
            <person name="Recchia M.J.J."/>
            <person name="Lee S."/>
            <person name="Fergusson C.H."/>
            <person name="Romanowski S.B."/>
            <person name="Hernandez A."/>
            <person name="Krull N."/>
            <person name="Liu D.Y."/>
            <person name="Cavanagh H."/>
            <person name="Bos A."/>
            <person name="Gray C.A."/>
            <person name="Murphy B.T."/>
            <person name="Linington R.G."/>
            <person name="Eustaquio A.S."/>
        </authorList>
    </citation>
    <scope>NUCLEOTIDE SEQUENCE [LARGE SCALE GENOMIC DNA]</scope>
    <source>
        <strain evidence="3 4">RL21-008-BIB-B</strain>
    </source>
</reference>
<evidence type="ECO:0000256" key="1">
    <source>
        <dbReference type="SAM" id="SignalP"/>
    </source>
</evidence>
<dbReference type="PROSITE" id="PS51257">
    <property type="entry name" value="PROKAR_LIPOPROTEIN"/>
    <property type="match status" value="1"/>
</dbReference>
<keyword evidence="4" id="KW-1185">Reference proteome</keyword>
<organism evidence="3 4">
    <name type="scientific">Herbaspirillum rhizosphaerae</name>
    <dbReference type="NCBI Taxonomy" id="346179"/>
    <lineage>
        <taxon>Bacteria</taxon>
        <taxon>Pseudomonadati</taxon>
        <taxon>Pseudomonadota</taxon>
        <taxon>Betaproteobacteria</taxon>
        <taxon>Burkholderiales</taxon>
        <taxon>Oxalobacteraceae</taxon>
        <taxon>Herbaspirillum</taxon>
    </lineage>
</organism>
<dbReference type="Pfam" id="PF03724">
    <property type="entry name" value="META"/>
    <property type="match status" value="1"/>
</dbReference>
<dbReference type="PANTHER" id="PTHR35535">
    <property type="entry name" value="HEAT SHOCK PROTEIN HSLJ"/>
    <property type="match status" value="1"/>
</dbReference>
<proteinExistence type="predicted"/>
<dbReference type="EMBL" id="JAQQFR010000004">
    <property type="protein sequence ID" value="MFL9878143.1"/>
    <property type="molecule type" value="Genomic_DNA"/>
</dbReference>
<dbReference type="InterPro" id="IPR038670">
    <property type="entry name" value="HslJ-like_sf"/>
</dbReference>